<comment type="caution">
    <text evidence="2">The sequence shown here is derived from an EMBL/GenBank/DDBJ whole genome shotgun (WGS) entry which is preliminary data.</text>
</comment>
<dbReference type="EMBL" id="JAULSU010000001">
    <property type="protein sequence ID" value="KAK0631260.1"/>
    <property type="molecule type" value="Genomic_DNA"/>
</dbReference>
<evidence type="ECO:0000256" key="1">
    <source>
        <dbReference type="SAM" id="SignalP"/>
    </source>
</evidence>
<keyword evidence="3" id="KW-1185">Reference proteome</keyword>
<gene>
    <name evidence="2" type="ORF">B0T14DRAFT_596966</name>
</gene>
<protein>
    <submittedName>
        <fullName evidence="2">Uncharacterized protein</fullName>
    </submittedName>
</protein>
<feature type="chain" id="PRO_5041281192" evidence="1">
    <location>
        <begin position="22"/>
        <end position="84"/>
    </location>
</feature>
<name>A0AA39XDN5_9PEZI</name>
<organism evidence="2 3">
    <name type="scientific">Immersiella caudata</name>
    <dbReference type="NCBI Taxonomy" id="314043"/>
    <lineage>
        <taxon>Eukaryota</taxon>
        <taxon>Fungi</taxon>
        <taxon>Dikarya</taxon>
        <taxon>Ascomycota</taxon>
        <taxon>Pezizomycotina</taxon>
        <taxon>Sordariomycetes</taxon>
        <taxon>Sordariomycetidae</taxon>
        <taxon>Sordariales</taxon>
        <taxon>Lasiosphaeriaceae</taxon>
        <taxon>Immersiella</taxon>
    </lineage>
</organism>
<accession>A0AA39XDN5</accession>
<dbReference type="Proteomes" id="UP001175000">
    <property type="component" value="Unassembled WGS sequence"/>
</dbReference>
<dbReference type="AlphaFoldDB" id="A0AA39XDN5"/>
<evidence type="ECO:0000313" key="2">
    <source>
        <dbReference type="EMBL" id="KAK0631260.1"/>
    </source>
</evidence>
<proteinExistence type="predicted"/>
<sequence length="84" mass="9151">MQLSLKPLVLLALPLLPAVVALPTETNVNVTADSIGTNNADCVVNSRNRDVWVENGLSRWRTVFSAEGTDPGLYCDIWRNALGQ</sequence>
<evidence type="ECO:0000313" key="3">
    <source>
        <dbReference type="Proteomes" id="UP001175000"/>
    </source>
</evidence>
<keyword evidence="1" id="KW-0732">Signal</keyword>
<reference evidence="2" key="1">
    <citation type="submission" date="2023-06" db="EMBL/GenBank/DDBJ databases">
        <title>Genome-scale phylogeny and comparative genomics of the fungal order Sordariales.</title>
        <authorList>
            <consortium name="Lawrence Berkeley National Laboratory"/>
            <person name="Hensen N."/>
            <person name="Bonometti L."/>
            <person name="Westerberg I."/>
            <person name="Brannstrom I.O."/>
            <person name="Guillou S."/>
            <person name="Cros-Aarteil S."/>
            <person name="Calhoun S."/>
            <person name="Haridas S."/>
            <person name="Kuo A."/>
            <person name="Mondo S."/>
            <person name="Pangilinan J."/>
            <person name="Riley R."/>
            <person name="Labutti K."/>
            <person name="Andreopoulos B."/>
            <person name="Lipzen A."/>
            <person name="Chen C."/>
            <person name="Yanf M."/>
            <person name="Daum C."/>
            <person name="Ng V."/>
            <person name="Clum A."/>
            <person name="Steindorff A."/>
            <person name="Ohm R."/>
            <person name="Martin F."/>
            <person name="Silar P."/>
            <person name="Natvig D."/>
            <person name="Lalanne C."/>
            <person name="Gautier V."/>
            <person name="Ament-Velasquez S.L."/>
            <person name="Kruys A."/>
            <person name="Hutchinson M.I."/>
            <person name="Powell A.J."/>
            <person name="Barry K."/>
            <person name="Miller A.N."/>
            <person name="Grigoriev I.V."/>
            <person name="Debuchy R."/>
            <person name="Gladieux P."/>
            <person name="Thoren M.H."/>
            <person name="Johannesson H."/>
        </authorList>
    </citation>
    <scope>NUCLEOTIDE SEQUENCE</scope>
    <source>
        <strain evidence="2">CBS 606.72</strain>
    </source>
</reference>
<feature type="signal peptide" evidence="1">
    <location>
        <begin position="1"/>
        <end position="21"/>
    </location>
</feature>